<proteinExistence type="predicted"/>
<sequence>CTVCQKELNFQSGGKNHLRAHTCTPGHITAVSGKKSTGGGILQYLPDRTLQDNCTAAEVMFVNFLVEHNISFNTMDHFTTLVKNMFPDNKIAKNFQCGRTKSTYVLKNALALHVRDPLFANLHGLFSLIVDESTDRGDDKQLAMIVKYYDENQLRVEKKFYRLRIVNSATGENLFKALKDAFQADNIKCETVMGLGADGAANMIGKNNSLMSRINHLYTLHCVCHVSRICASDAYNFFVELFWHFHHSEVLKGYQEFTDTVIHKILKPCSTRWLQLEGNNGKYALLAYFRSHEDERDKKIQKLRAWFEDPLTRLHLMFLSANLPLFTKFNVMFQAKQPNIHRLTQEMNQFLRNFLSRFVKQSVVSPTVRPQDVNYTIIDNQKFDCDLFIGLLMRALVDQLLDDGSLSREEENKFYSDVRNFYMAGTKSLIKKLPLDDQVRKDAEMLRPSRKDILQTAMRLARFPNIIQEGQLEQLQEECFSYECDTDLPDDEDNIEKYWGLVGKLMDISGDKKYPILAKLAKAILVLLHNSADVERLFSQMTLVKTQLRNRLNNDTLEDILSVKVNTDYCCYKTKPCAKLLKKAKSATYDYLKQLQNSDY</sequence>
<accession>H3AAJ5</accession>
<dbReference type="OMA" id="LMSRINH"/>
<reference evidence="2" key="3">
    <citation type="submission" date="2025-09" db="UniProtKB">
        <authorList>
            <consortium name="Ensembl"/>
        </authorList>
    </citation>
    <scope>IDENTIFICATION</scope>
</reference>
<dbReference type="HOGENOM" id="CLU_013265_2_0_1"/>
<evidence type="ECO:0000313" key="3">
    <source>
        <dbReference type="Proteomes" id="UP000008672"/>
    </source>
</evidence>
<protein>
    <recommendedName>
        <fullName evidence="1">C2H2-type domain-containing protein</fullName>
    </recommendedName>
</protein>
<dbReference type="SUPFAM" id="SSF53098">
    <property type="entry name" value="Ribonuclease H-like"/>
    <property type="match status" value="1"/>
</dbReference>
<dbReference type="GO" id="GO:0046983">
    <property type="term" value="F:protein dimerization activity"/>
    <property type="evidence" value="ECO:0007669"/>
    <property type="project" value="InterPro"/>
</dbReference>
<dbReference type="InParanoid" id="H3AAJ5"/>
<dbReference type="GeneTree" id="ENSGT00940000164322"/>
<feature type="domain" description="C2H2-type" evidence="1">
    <location>
        <begin position="1"/>
        <end position="21"/>
    </location>
</feature>
<dbReference type="InterPro" id="IPR008906">
    <property type="entry name" value="HATC_C_dom"/>
</dbReference>
<reference evidence="3" key="1">
    <citation type="submission" date="2011-08" db="EMBL/GenBank/DDBJ databases">
        <title>The draft genome of Latimeria chalumnae.</title>
        <authorList>
            <person name="Di Palma F."/>
            <person name="Alfoldi J."/>
            <person name="Johnson J."/>
            <person name="Berlin A."/>
            <person name="Gnerre S."/>
            <person name="Jaffe D."/>
            <person name="MacCallum I."/>
            <person name="Young S."/>
            <person name="Walker B.J."/>
            <person name="Lander E."/>
            <person name="Lindblad-Toh K."/>
        </authorList>
    </citation>
    <scope>NUCLEOTIDE SEQUENCE [LARGE SCALE GENOMIC DNA]</scope>
    <source>
        <strain evidence="3">Wild caught</strain>
    </source>
</reference>
<keyword evidence="3" id="KW-1185">Reference proteome</keyword>
<dbReference type="PANTHER" id="PTHR37162:SF1">
    <property type="entry name" value="BED-TYPE DOMAIN-CONTAINING PROTEIN"/>
    <property type="match status" value="1"/>
</dbReference>
<organism evidence="2 3">
    <name type="scientific">Latimeria chalumnae</name>
    <name type="common">Coelacanth</name>
    <dbReference type="NCBI Taxonomy" id="7897"/>
    <lineage>
        <taxon>Eukaryota</taxon>
        <taxon>Metazoa</taxon>
        <taxon>Chordata</taxon>
        <taxon>Craniata</taxon>
        <taxon>Vertebrata</taxon>
        <taxon>Euteleostomi</taxon>
        <taxon>Coelacanthiformes</taxon>
        <taxon>Coelacanthidae</taxon>
        <taxon>Latimeria</taxon>
    </lineage>
</organism>
<reference evidence="2" key="2">
    <citation type="submission" date="2025-08" db="UniProtKB">
        <authorList>
            <consortium name="Ensembl"/>
        </authorList>
    </citation>
    <scope>IDENTIFICATION</scope>
</reference>
<evidence type="ECO:0000259" key="1">
    <source>
        <dbReference type="PROSITE" id="PS00028"/>
    </source>
</evidence>
<dbReference type="Ensembl" id="ENSLACT00000006720.1">
    <property type="protein sequence ID" value="ENSLACP00000006666.1"/>
    <property type="gene ID" value="ENSLACG00000005912.1"/>
</dbReference>
<dbReference type="Proteomes" id="UP000008672">
    <property type="component" value="Unassembled WGS sequence"/>
</dbReference>
<dbReference type="InterPro" id="IPR013087">
    <property type="entry name" value="Znf_C2H2_type"/>
</dbReference>
<dbReference type="EMBL" id="AFYH01242796">
    <property type="status" value="NOT_ANNOTATED_CDS"/>
    <property type="molecule type" value="Genomic_DNA"/>
</dbReference>
<name>H3AAJ5_LATCH</name>
<dbReference type="Pfam" id="PF05699">
    <property type="entry name" value="Dimer_Tnp_hAT"/>
    <property type="match status" value="1"/>
</dbReference>
<dbReference type="PROSITE" id="PS00028">
    <property type="entry name" value="ZINC_FINGER_C2H2_1"/>
    <property type="match status" value="1"/>
</dbReference>
<dbReference type="PANTHER" id="PTHR37162">
    <property type="entry name" value="HAT FAMILY DIMERISATION DOMAINCONTAINING PROTEIN-RELATED"/>
    <property type="match status" value="1"/>
</dbReference>
<evidence type="ECO:0000313" key="2">
    <source>
        <dbReference type="Ensembl" id="ENSLACP00000006666.1"/>
    </source>
</evidence>
<dbReference type="InterPro" id="IPR012337">
    <property type="entry name" value="RNaseH-like_sf"/>
</dbReference>
<dbReference type="AlphaFoldDB" id="H3AAJ5"/>